<comment type="caution">
    <text evidence="2">The sequence shown here is derived from an EMBL/GenBank/DDBJ whole genome shotgun (WGS) entry which is preliminary data.</text>
</comment>
<keyword evidence="1" id="KW-0472">Membrane</keyword>
<dbReference type="EMBL" id="JBHTOD010000010">
    <property type="protein sequence ID" value="MFD1456312.1"/>
    <property type="molecule type" value="Genomic_DNA"/>
</dbReference>
<evidence type="ECO:0000256" key="1">
    <source>
        <dbReference type="SAM" id="Phobius"/>
    </source>
</evidence>
<evidence type="ECO:0000313" key="3">
    <source>
        <dbReference type="Proteomes" id="UP001597189"/>
    </source>
</evidence>
<feature type="transmembrane region" description="Helical" evidence="1">
    <location>
        <begin position="12"/>
        <end position="30"/>
    </location>
</feature>
<keyword evidence="3" id="KW-1185">Reference proteome</keyword>
<accession>A0ABW4D8X2</accession>
<organism evidence="2 3">
    <name type="scientific">Levilactobacillus lanxiensis</name>
    <dbReference type="NCBI Taxonomy" id="2799568"/>
    <lineage>
        <taxon>Bacteria</taxon>
        <taxon>Bacillati</taxon>
        <taxon>Bacillota</taxon>
        <taxon>Bacilli</taxon>
        <taxon>Lactobacillales</taxon>
        <taxon>Lactobacillaceae</taxon>
        <taxon>Levilactobacillus</taxon>
    </lineage>
</organism>
<dbReference type="RefSeq" id="WP_203646401.1">
    <property type="nucleotide sequence ID" value="NZ_BOLN01000010.1"/>
</dbReference>
<evidence type="ECO:0008006" key="4">
    <source>
        <dbReference type="Google" id="ProtNLM"/>
    </source>
</evidence>
<feature type="transmembrane region" description="Helical" evidence="1">
    <location>
        <begin position="42"/>
        <end position="59"/>
    </location>
</feature>
<name>A0ABW4D8X2_9LACO</name>
<evidence type="ECO:0000313" key="2">
    <source>
        <dbReference type="EMBL" id="MFD1456312.1"/>
    </source>
</evidence>
<protein>
    <recommendedName>
        <fullName evidence="4">Holin</fullName>
    </recommendedName>
</protein>
<gene>
    <name evidence="2" type="ORF">ACFQ44_11645</name>
</gene>
<keyword evidence="1" id="KW-0812">Transmembrane</keyword>
<dbReference type="Proteomes" id="UP001597189">
    <property type="component" value="Unassembled WGS sequence"/>
</dbReference>
<sequence length="64" mass="7275">MKLTFNKFFYKTWAFWLNLGLIILIIWPVFKGEAIQSTISNWLILGIGILGTLCSLAKFPPKSA</sequence>
<reference evidence="3" key="1">
    <citation type="journal article" date="2019" name="Int. J. Syst. Evol. Microbiol.">
        <title>The Global Catalogue of Microorganisms (GCM) 10K type strain sequencing project: providing services to taxonomists for standard genome sequencing and annotation.</title>
        <authorList>
            <consortium name="The Broad Institute Genomics Platform"/>
            <consortium name="The Broad Institute Genome Sequencing Center for Infectious Disease"/>
            <person name="Wu L."/>
            <person name="Ma J."/>
        </authorList>
    </citation>
    <scope>NUCLEOTIDE SEQUENCE [LARGE SCALE GENOMIC DNA]</scope>
    <source>
        <strain evidence="3">CCM 8979</strain>
    </source>
</reference>
<proteinExistence type="predicted"/>
<keyword evidence="1" id="KW-1133">Transmembrane helix</keyword>